<keyword evidence="1" id="KW-0812">Transmembrane</keyword>
<organism evidence="2 3">
    <name type="scientific">Terrabacter terrigena</name>
    <dbReference type="NCBI Taxonomy" id="574718"/>
    <lineage>
        <taxon>Bacteria</taxon>
        <taxon>Bacillati</taxon>
        <taxon>Actinomycetota</taxon>
        <taxon>Actinomycetes</taxon>
        <taxon>Micrococcales</taxon>
        <taxon>Intrasporangiaceae</taxon>
        <taxon>Terrabacter</taxon>
    </lineage>
</organism>
<keyword evidence="1" id="KW-1133">Transmembrane helix</keyword>
<reference evidence="3" key="1">
    <citation type="journal article" date="2019" name="Int. J. Syst. Evol. Microbiol.">
        <title>The Global Catalogue of Microorganisms (GCM) 10K type strain sequencing project: providing services to taxonomists for standard genome sequencing and annotation.</title>
        <authorList>
            <consortium name="The Broad Institute Genomics Platform"/>
            <consortium name="The Broad Institute Genome Sequencing Center for Infectious Disease"/>
            <person name="Wu L."/>
            <person name="Ma J."/>
        </authorList>
    </citation>
    <scope>NUCLEOTIDE SEQUENCE [LARGE SCALE GENOMIC DNA]</scope>
    <source>
        <strain evidence="3">CCUG 57508</strain>
    </source>
</reference>
<feature type="transmembrane region" description="Helical" evidence="1">
    <location>
        <begin position="26"/>
        <end position="43"/>
    </location>
</feature>
<proteinExistence type="predicted"/>
<sequence>MSFVDAIKTVLSKYATFSGRARRSEYWFWFLGLFIVGVVANMLDRAMGTQPGQVGIVAIVLLVATFVPNLAVIVRRLHDTSRSGWWILISLIPIVGAIILIVFLAQDSHGDNTHGPSPKAVGAGEVPVRG</sequence>
<gene>
    <name evidence="2" type="ORF">ACFQ2V_12480</name>
</gene>
<dbReference type="RefSeq" id="WP_386053021.1">
    <property type="nucleotide sequence ID" value="NZ_JBHTKH010000007.1"/>
</dbReference>
<accession>A0ABW3MZZ7</accession>
<dbReference type="EMBL" id="JBHTKH010000007">
    <property type="protein sequence ID" value="MFD1055124.1"/>
    <property type="molecule type" value="Genomic_DNA"/>
</dbReference>
<dbReference type="Proteomes" id="UP001597046">
    <property type="component" value="Unassembled WGS sequence"/>
</dbReference>
<dbReference type="PANTHER" id="PTHR34980:SF2">
    <property type="entry name" value="INNER MEMBRANE PROTEIN YHAH-RELATED"/>
    <property type="match status" value="1"/>
</dbReference>
<evidence type="ECO:0000313" key="3">
    <source>
        <dbReference type="Proteomes" id="UP001597046"/>
    </source>
</evidence>
<comment type="caution">
    <text evidence="2">The sequence shown here is derived from an EMBL/GenBank/DDBJ whole genome shotgun (WGS) entry which is preliminary data.</text>
</comment>
<keyword evidence="1" id="KW-0472">Membrane</keyword>
<keyword evidence="3" id="KW-1185">Reference proteome</keyword>
<dbReference type="InterPro" id="IPR008523">
    <property type="entry name" value="DUF805"/>
</dbReference>
<name>A0ABW3MZZ7_9MICO</name>
<evidence type="ECO:0000313" key="2">
    <source>
        <dbReference type="EMBL" id="MFD1055124.1"/>
    </source>
</evidence>
<evidence type="ECO:0000256" key="1">
    <source>
        <dbReference type="SAM" id="Phobius"/>
    </source>
</evidence>
<dbReference type="Pfam" id="PF05656">
    <property type="entry name" value="DUF805"/>
    <property type="match status" value="1"/>
</dbReference>
<dbReference type="PANTHER" id="PTHR34980">
    <property type="entry name" value="INNER MEMBRANE PROTEIN-RELATED-RELATED"/>
    <property type="match status" value="1"/>
</dbReference>
<protein>
    <submittedName>
        <fullName evidence="2">DUF805 domain-containing protein</fullName>
    </submittedName>
</protein>
<feature type="transmembrane region" description="Helical" evidence="1">
    <location>
        <begin position="85"/>
        <end position="105"/>
    </location>
</feature>
<feature type="transmembrane region" description="Helical" evidence="1">
    <location>
        <begin position="55"/>
        <end position="73"/>
    </location>
</feature>